<name>A0A067JWA0_JATCU</name>
<organism evidence="1 2">
    <name type="scientific">Jatropha curcas</name>
    <name type="common">Barbados nut</name>
    <dbReference type="NCBI Taxonomy" id="180498"/>
    <lineage>
        <taxon>Eukaryota</taxon>
        <taxon>Viridiplantae</taxon>
        <taxon>Streptophyta</taxon>
        <taxon>Embryophyta</taxon>
        <taxon>Tracheophyta</taxon>
        <taxon>Spermatophyta</taxon>
        <taxon>Magnoliopsida</taxon>
        <taxon>eudicotyledons</taxon>
        <taxon>Gunneridae</taxon>
        <taxon>Pentapetalae</taxon>
        <taxon>rosids</taxon>
        <taxon>fabids</taxon>
        <taxon>Malpighiales</taxon>
        <taxon>Euphorbiaceae</taxon>
        <taxon>Crotonoideae</taxon>
        <taxon>Jatropheae</taxon>
        <taxon>Jatropha</taxon>
    </lineage>
</organism>
<evidence type="ECO:0000313" key="2">
    <source>
        <dbReference type="Proteomes" id="UP000027138"/>
    </source>
</evidence>
<evidence type="ECO:0000313" key="1">
    <source>
        <dbReference type="EMBL" id="KDP23814.1"/>
    </source>
</evidence>
<dbReference type="Proteomes" id="UP000027138">
    <property type="component" value="Unassembled WGS sequence"/>
</dbReference>
<dbReference type="AlphaFoldDB" id="A0A067JWA0"/>
<dbReference type="EMBL" id="KK915200">
    <property type="protein sequence ID" value="KDP23814.1"/>
    <property type="molecule type" value="Genomic_DNA"/>
</dbReference>
<sequence>MVLGLKCVTSQDKKPWLGFRSLKYFNQASWSIGGICHKSSGMDWTKDETWFLKAMEKDYLRNGFVLNAGNQISQVVRNEHVNNIDHKHQIAQITLRPTSDGLSKPLGPTKQ</sequence>
<accession>A0A067JWA0</accession>
<keyword evidence="2" id="KW-1185">Reference proteome</keyword>
<gene>
    <name evidence="1" type="ORF">JCGZ_00103</name>
</gene>
<proteinExistence type="predicted"/>
<reference evidence="1 2" key="1">
    <citation type="journal article" date="2014" name="PLoS ONE">
        <title>Global Analysis of Gene Expression Profiles in Physic Nut (Jatropha curcas L.) Seedlings Exposed to Salt Stress.</title>
        <authorList>
            <person name="Zhang L."/>
            <person name="Zhang C."/>
            <person name="Wu P."/>
            <person name="Chen Y."/>
            <person name="Li M."/>
            <person name="Jiang H."/>
            <person name="Wu G."/>
        </authorList>
    </citation>
    <scope>NUCLEOTIDE SEQUENCE [LARGE SCALE GENOMIC DNA]</scope>
    <source>
        <strain evidence="2">cv. GZQX0401</strain>
        <tissue evidence="1">Young leaves</tissue>
    </source>
</reference>
<protein>
    <submittedName>
        <fullName evidence="1">Uncharacterized protein</fullName>
    </submittedName>
</protein>